<dbReference type="RefSeq" id="WP_230221670.1">
    <property type="nucleotide sequence ID" value="NZ_JAJKFT010000010.1"/>
</dbReference>
<dbReference type="SUPFAM" id="SSF46785">
    <property type="entry name" value="Winged helix' DNA-binding domain"/>
    <property type="match status" value="1"/>
</dbReference>
<dbReference type="AlphaFoldDB" id="A0A9X1MPK6"/>
<keyword evidence="3" id="KW-1185">Reference proteome</keyword>
<dbReference type="InterPro" id="IPR027417">
    <property type="entry name" value="P-loop_NTPase"/>
</dbReference>
<evidence type="ECO:0000313" key="3">
    <source>
        <dbReference type="Proteomes" id="UP001139103"/>
    </source>
</evidence>
<dbReference type="EMBL" id="JAJKFT010000010">
    <property type="protein sequence ID" value="MCC9630489.1"/>
    <property type="molecule type" value="Genomic_DNA"/>
</dbReference>
<feature type="region of interest" description="Disordered" evidence="1">
    <location>
        <begin position="1"/>
        <end position="41"/>
    </location>
</feature>
<gene>
    <name evidence="2" type="ORF">LOC68_19005</name>
</gene>
<proteinExistence type="predicted"/>
<protein>
    <submittedName>
        <fullName evidence="2">AAA family ATPase</fullName>
    </submittedName>
</protein>
<comment type="caution">
    <text evidence="2">The sequence shown here is derived from an EMBL/GenBank/DDBJ whole genome shotgun (WGS) entry which is preliminary data.</text>
</comment>
<dbReference type="SUPFAM" id="SSF52540">
    <property type="entry name" value="P-loop containing nucleoside triphosphate hydrolases"/>
    <property type="match status" value="1"/>
</dbReference>
<dbReference type="Proteomes" id="UP001139103">
    <property type="component" value="Unassembled WGS sequence"/>
</dbReference>
<name>A0A9X1MPK6_9BACT</name>
<sequence length="594" mass="65737">MIRTQPITANTPPQNNGHHNSDASSVARLPEQSNSNPWESAARQEAEIVALAHILRCPALQDRLFGEDFDTWHRCFGHAGQQLIDALNKLHRAGRRIPETPDGLATIVTRVVESEQFTEMPGLESRVREFVSPMFADGMIVTDDPAAASEVVGQYLTTYGVATEIASASGMMCDLLRAVRATEKIHAIKVLADDLRMRGGDRCRLRAFSMEELDQVAEPPQWLVRGVMVAGETLFLSGPMKALKSGIAVDLAVGLATPRNGTIEPRFLNTFPCEPVDHVLLFSAESGMWVTRNRIHEIADSRPATLACGLRTRRPEGWRAAHQLNLHTIFEAPKLASKQDQQRVKKLIRDFSSQVVIFDPFYLIALSGTNTEAGNVFQMGERISELEDLCKSEGATPVFVHHFTKTVKTGAVPALKDMSFAGSAERAAQWLLINHRVPFDSSAGHCRLWMAFGGRAGQSGLYGLDIHEGQLDQNFRGREWNVQVLTREEIHETETRGSLQGPRAQQERNREQAILTHLVGLSEGEGTTLTALHQAVGARSDACRRSLRELETRRLVERTTVTRNGRKYDAWQVTLGGRQSQSGEFTSENGVATP</sequence>
<dbReference type="Pfam" id="PF13481">
    <property type="entry name" value="AAA_25"/>
    <property type="match status" value="1"/>
</dbReference>
<reference evidence="2" key="1">
    <citation type="submission" date="2021-11" db="EMBL/GenBank/DDBJ databases">
        <title>Genome sequence.</title>
        <authorList>
            <person name="Sun Q."/>
        </authorList>
    </citation>
    <scope>NUCLEOTIDE SEQUENCE</scope>
    <source>
        <strain evidence="2">JC732</strain>
    </source>
</reference>
<organism evidence="2 3">
    <name type="scientific">Blastopirellula sediminis</name>
    <dbReference type="NCBI Taxonomy" id="2894196"/>
    <lineage>
        <taxon>Bacteria</taxon>
        <taxon>Pseudomonadati</taxon>
        <taxon>Planctomycetota</taxon>
        <taxon>Planctomycetia</taxon>
        <taxon>Pirellulales</taxon>
        <taxon>Pirellulaceae</taxon>
        <taxon>Blastopirellula</taxon>
    </lineage>
</organism>
<evidence type="ECO:0000256" key="1">
    <source>
        <dbReference type="SAM" id="MobiDB-lite"/>
    </source>
</evidence>
<dbReference type="InterPro" id="IPR036390">
    <property type="entry name" value="WH_DNA-bd_sf"/>
</dbReference>
<accession>A0A9X1MPK6</accession>
<evidence type="ECO:0000313" key="2">
    <source>
        <dbReference type="EMBL" id="MCC9630489.1"/>
    </source>
</evidence>
<dbReference type="Gene3D" id="3.40.50.300">
    <property type="entry name" value="P-loop containing nucleotide triphosphate hydrolases"/>
    <property type="match status" value="1"/>
</dbReference>
<feature type="compositionally biased region" description="Polar residues" evidence="1">
    <location>
        <begin position="1"/>
        <end position="24"/>
    </location>
</feature>